<accession>A0A382R4F1</accession>
<feature type="compositionally biased region" description="Basic residues" evidence="1">
    <location>
        <begin position="1"/>
        <end position="22"/>
    </location>
</feature>
<sequence>RAGRLRAGRRLHTRYGRRRARRPAHEDRAGLLLGGLRPLRRGGPGSGSGPAV</sequence>
<dbReference type="AlphaFoldDB" id="A0A382R4F1"/>
<feature type="non-terminal residue" evidence="2">
    <location>
        <position position="1"/>
    </location>
</feature>
<gene>
    <name evidence="2" type="ORF">METZ01_LOCUS345468</name>
</gene>
<evidence type="ECO:0000313" key="2">
    <source>
        <dbReference type="EMBL" id="SVC92614.1"/>
    </source>
</evidence>
<name>A0A382R4F1_9ZZZZ</name>
<protein>
    <submittedName>
        <fullName evidence="2">Uncharacterized protein</fullName>
    </submittedName>
</protein>
<proteinExistence type="predicted"/>
<evidence type="ECO:0000256" key="1">
    <source>
        <dbReference type="SAM" id="MobiDB-lite"/>
    </source>
</evidence>
<feature type="region of interest" description="Disordered" evidence="1">
    <location>
        <begin position="1"/>
        <end position="52"/>
    </location>
</feature>
<dbReference type="EMBL" id="UINC01119065">
    <property type="protein sequence ID" value="SVC92614.1"/>
    <property type="molecule type" value="Genomic_DNA"/>
</dbReference>
<feature type="compositionally biased region" description="Gly residues" evidence="1">
    <location>
        <begin position="42"/>
        <end position="52"/>
    </location>
</feature>
<feature type="non-terminal residue" evidence="2">
    <location>
        <position position="52"/>
    </location>
</feature>
<reference evidence="2" key="1">
    <citation type="submission" date="2018-05" db="EMBL/GenBank/DDBJ databases">
        <authorList>
            <person name="Lanie J.A."/>
            <person name="Ng W.-L."/>
            <person name="Kazmierczak K.M."/>
            <person name="Andrzejewski T.M."/>
            <person name="Davidsen T.M."/>
            <person name="Wayne K.J."/>
            <person name="Tettelin H."/>
            <person name="Glass J.I."/>
            <person name="Rusch D."/>
            <person name="Podicherti R."/>
            <person name="Tsui H.-C.T."/>
            <person name="Winkler M.E."/>
        </authorList>
    </citation>
    <scope>NUCLEOTIDE SEQUENCE</scope>
</reference>
<organism evidence="2">
    <name type="scientific">marine metagenome</name>
    <dbReference type="NCBI Taxonomy" id="408172"/>
    <lineage>
        <taxon>unclassified sequences</taxon>
        <taxon>metagenomes</taxon>
        <taxon>ecological metagenomes</taxon>
    </lineage>
</organism>